<keyword evidence="3" id="KW-1185">Reference proteome</keyword>
<dbReference type="InterPro" id="IPR036515">
    <property type="entry name" value="Transposase_17_sf"/>
</dbReference>
<name>A0A1T1HCK4_OCELI</name>
<dbReference type="Proteomes" id="UP000190064">
    <property type="component" value="Unassembled WGS sequence"/>
</dbReference>
<accession>A0A1T1HCK4</accession>
<dbReference type="SMART" id="SM01321">
    <property type="entry name" value="Y1_Tnp"/>
    <property type="match status" value="1"/>
</dbReference>
<dbReference type="NCBIfam" id="NF047646">
    <property type="entry name" value="REP_Tyr_transpos"/>
    <property type="match status" value="1"/>
</dbReference>
<evidence type="ECO:0000313" key="3">
    <source>
        <dbReference type="Proteomes" id="UP000190064"/>
    </source>
</evidence>
<feature type="domain" description="Transposase IS200-like" evidence="1">
    <location>
        <begin position="8"/>
        <end position="131"/>
    </location>
</feature>
<organism evidence="2 3">
    <name type="scientific">Oceanospirillum linum</name>
    <dbReference type="NCBI Taxonomy" id="966"/>
    <lineage>
        <taxon>Bacteria</taxon>
        <taxon>Pseudomonadati</taxon>
        <taxon>Pseudomonadota</taxon>
        <taxon>Gammaproteobacteria</taxon>
        <taxon>Oceanospirillales</taxon>
        <taxon>Oceanospirillaceae</taxon>
        <taxon>Oceanospirillum</taxon>
    </lineage>
</organism>
<protein>
    <submittedName>
        <fullName evidence="2">Transposase</fullName>
    </submittedName>
</protein>
<comment type="caution">
    <text evidence="2">The sequence shown here is derived from an EMBL/GenBank/DDBJ whole genome shotgun (WGS) entry which is preliminary data.</text>
</comment>
<proteinExistence type="predicted"/>
<dbReference type="GO" id="GO:0004803">
    <property type="term" value="F:transposase activity"/>
    <property type="evidence" value="ECO:0007669"/>
    <property type="project" value="InterPro"/>
</dbReference>
<dbReference type="SUPFAM" id="SSF143422">
    <property type="entry name" value="Transposase IS200-like"/>
    <property type="match status" value="1"/>
</dbReference>
<evidence type="ECO:0000313" key="2">
    <source>
        <dbReference type="EMBL" id="OOV87447.1"/>
    </source>
</evidence>
<dbReference type="GO" id="GO:0006313">
    <property type="term" value="P:DNA transposition"/>
    <property type="evidence" value="ECO:0007669"/>
    <property type="project" value="InterPro"/>
</dbReference>
<dbReference type="InterPro" id="IPR052715">
    <property type="entry name" value="RAYT_transposase"/>
</dbReference>
<sequence length="160" mass="19666">MQYRRYYVEGGCYFFTVNLLQRDKTLLVDHIDLLRSSVRWVKKRYPFQIDAWVVMPDHMHAVWTLPEGDSDYSSRWCEIKKRFSKSLSNQEPRSDVRLRKGERGIWQRRFWEHTIRDADDFNRHIDYVHLNPIKHGLVTDLKDWPYSSYHRWLRHQKNAK</sequence>
<dbReference type="RefSeq" id="WP_078318776.1">
    <property type="nucleotide sequence ID" value="NZ_FXTS01000002.1"/>
</dbReference>
<reference evidence="2" key="1">
    <citation type="submission" date="2017-02" db="EMBL/GenBank/DDBJ databases">
        <title>Draft Genome Sequence of the Salt Water Bacterium Oceanospirillum linum ATCC 11336.</title>
        <authorList>
            <person name="Trachtenberg A.M."/>
            <person name="Carney J.G."/>
            <person name="Linnane J.D."/>
            <person name="Rheaume B.A."/>
            <person name="Pitts N.L."/>
            <person name="Mykles D.L."/>
            <person name="Maclea K.S."/>
        </authorList>
    </citation>
    <scope>NUCLEOTIDE SEQUENCE [LARGE SCALE GENOMIC DNA]</scope>
    <source>
        <strain evidence="2">ATCC 11336</strain>
    </source>
</reference>
<dbReference type="PANTHER" id="PTHR36966">
    <property type="entry name" value="REP-ASSOCIATED TYROSINE TRANSPOSASE"/>
    <property type="match status" value="1"/>
</dbReference>
<dbReference type="GO" id="GO:0043565">
    <property type="term" value="F:sequence-specific DNA binding"/>
    <property type="evidence" value="ECO:0007669"/>
    <property type="project" value="TreeGrafter"/>
</dbReference>
<dbReference type="Pfam" id="PF01797">
    <property type="entry name" value="Y1_Tnp"/>
    <property type="match status" value="1"/>
</dbReference>
<dbReference type="PANTHER" id="PTHR36966:SF1">
    <property type="entry name" value="REP-ASSOCIATED TYROSINE TRANSPOSASE"/>
    <property type="match status" value="1"/>
</dbReference>
<gene>
    <name evidence="2" type="ORF">BTA35_0205205</name>
</gene>
<evidence type="ECO:0000259" key="1">
    <source>
        <dbReference type="SMART" id="SM01321"/>
    </source>
</evidence>
<dbReference type="InterPro" id="IPR002686">
    <property type="entry name" value="Transposase_17"/>
</dbReference>
<dbReference type="Gene3D" id="3.30.70.1290">
    <property type="entry name" value="Transposase IS200-like"/>
    <property type="match status" value="1"/>
</dbReference>
<dbReference type="AlphaFoldDB" id="A0A1T1HCK4"/>
<dbReference type="EMBL" id="MTSD02000002">
    <property type="protein sequence ID" value="OOV87447.1"/>
    <property type="molecule type" value="Genomic_DNA"/>
</dbReference>